<protein>
    <recommendedName>
        <fullName evidence="3">NUDIX hydrolase</fullName>
    </recommendedName>
</protein>
<evidence type="ECO:0000313" key="1">
    <source>
        <dbReference type="EMBL" id="KAB0583052.1"/>
    </source>
</evidence>
<name>A0A643FDM6_IDEDE</name>
<sequence length="147" mass="15857">MPTDATAPAPFRAILCHFDSYSAALNFACWPERRLLWPSPLPECAALGPVSLPRDGEDARQAMARALGLPDSELVWAPDYDQGLRTPEGEIRVHLLRSTAFEPPTEALEAAGGAFKPISALRGYPPVELALVREVFNLIVGGAGHRA</sequence>
<dbReference type="OrthoDB" id="6088517at2"/>
<proteinExistence type="predicted"/>
<dbReference type="Proteomes" id="UP000430120">
    <property type="component" value="Unassembled WGS sequence"/>
</dbReference>
<organism evidence="1 2">
    <name type="scientific">Ideonella dechloratans</name>
    <dbReference type="NCBI Taxonomy" id="36863"/>
    <lineage>
        <taxon>Bacteria</taxon>
        <taxon>Pseudomonadati</taxon>
        <taxon>Pseudomonadota</taxon>
        <taxon>Betaproteobacteria</taxon>
        <taxon>Burkholderiales</taxon>
        <taxon>Sphaerotilaceae</taxon>
        <taxon>Ideonella</taxon>
    </lineage>
</organism>
<reference evidence="1 2" key="1">
    <citation type="submission" date="2019-09" db="EMBL/GenBank/DDBJ databases">
        <title>Draft genome sequences of 48 bacterial type strains from the CCUG.</title>
        <authorList>
            <person name="Tunovic T."/>
            <person name="Pineiro-Iglesias B."/>
            <person name="Unosson C."/>
            <person name="Inganas E."/>
            <person name="Ohlen M."/>
            <person name="Cardew S."/>
            <person name="Jensie-Markopoulos S."/>
            <person name="Salva-Serra F."/>
            <person name="Jaen-Luchoro D."/>
            <person name="Karlsson R."/>
            <person name="Svensson-Stadler L."/>
            <person name="Chun J."/>
            <person name="Moore E."/>
        </authorList>
    </citation>
    <scope>NUCLEOTIDE SEQUENCE [LARGE SCALE GENOMIC DNA]</scope>
    <source>
        <strain evidence="1 2">CCUG 30977</strain>
    </source>
</reference>
<evidence type="ECO:0000313" key="2">
    <source>
        <dbReference type="Proteomes" id="UP000430120"/>
    </source>
</evidence>
<dbReference type="AlphaFoldDB" id="A0A643FDM6"/>
<keyword evidence="2" id="KW-1185">Reference proteome</keyword>
<dbReference type="EMBL" id="VZPB01000019">
    <property type="protein sequence ID" value="KAB0583052.1"/>
    <property type="molecule type" value="Genomic_DNA"/>
</dbReference>
<evidence type="ECO:0008006" key="3">
    <source>
        <dbReference type="Google" id="ProtNLM"/>
    </source>
</evidence>
<comment type="caution">
    <text evidence="1">The sequence shown here is derived from an EMBL/GenBank/DDBJ whole genome shotgun (WGS) entry which is preliminary data.</text>
</comment>
<dbReference type="RefSeq" id="WP_151124003.1">
    <property type="nucleotide sequence ID" value="NZ_CP088081.1"/>
</dbReference>
<accession>A0A643FDM6</accession>
<gene>
    <name evidence="1" type="ORF">F7Q92_09980</name>
</gene>